<feature type="domain" description="GIL1/IRKI C-terminal" evidence="3">
    <location>
        <begin position="360"/>
        <end position="410"/>
    </location>
</feature>
<dbReference type="InterPro" id="IPR056813">
    <property type="entry name" value="GIL1_IRKI_C"/>
</dbReference>
<evidence type="ECO:0000259" key="3">
    <source>
        <dbReference type="Pfam" id="PF24994"/>
    </source>
</evidence>
<sequence length="424" mass="47016">MESATPRTSAATPTCTVPGLLVGLTKLCKLTKVCAAPALDDETKSELGTFCGEYDQRLLLIRLFEAMGSLKSAYIKLQRAHIPYDPAKLAFADEIIKSELDSVAALQRLCSSSCGIGSLVNERWSLVQELEAETRKRDSEIVLLKRELEALQRENSETEQADQERKAVHTDKGFVVPKEMTAVTPGALSELFKVAAASVHDFAELIATSILVPSDNCVNDAVERSWRRYSLEAHLSRTMLVGVITTTQEEEEEEEDKEGLKISGACFERIMRLCDPLDALMQYPSSGFSRFCRSRYLAAVPSETEAAMFRNLDQRAFVARGGHPRTWFYRAFATMARSAWALRVAMARCLELGHGNVVREYAEELMESVAEPASGVREGEEDDMEEMLSVAFTVTPGVKVGDTVVACRVLLCHCRHQVGFIQVQ</sequence>
<name>A0A2S3H5F2_9POAL</name>
<organism evidence="4">
    <name type="scientific">Panicum hallii</name>
    <dbReference type="NCBI Taxonomy" id="206008"/>
    <lineage>
        <taxon>Eukaryota</taxon>
        <taxon>Viridiplantae</taxon>
        <taxon>Streptophyta</taxon>
        <taxon>Embryophyta</taxon>
        <taxon>Tracheophyta</taxon>
        <taxon>Spermatophyta</taxon>
        <taxon>Magnoliopsida</taxon>
        <taxon>Liliopsida</taxon>
        <taxon>Poales</taxon>
        <taxon>Poaceae</taxon>
        <taxon>PACMAD clade</taxon>
        <taxon>Panicoideae</taxon>
        <taxon>Panicodae</taxon>
        <taxon>Paniceae</taxon>
        <taxon>Panicinae</taxon>
        <taxon>Panicum</taxon>
        <taxon>Panicum sect. Panicum</taxon>
    </lineage>
</organism>
<dbReference type="PANTHER" id="PTHR31161">
    <property type="entry name" value="PROTEIN GRAVITROPIC IN THE LIGHT 1"/>
    <property type="match status" value="1"/>
</dbReference>
<dbReference type="InterPro" id="IPR006943">
    <property type="entry name" value="DUF641_pln"/>
</dbReference>
<dbReference type="EMBL" id="CM008048">
    <property type="protein sequence ID" value="PAN15705.1"/>
    <property type="molecule type" value="Genomic_DNA"/>
</dbReference>
<protein>
    <submittedName>
        <fullName evidence="4">Uncharacterized protein</fullName>
    </submittedName>
</protein>
<reference evidence="4" key="1">
    <citation type="submission" date="2018-04" db="EMBL/GenBank/DDBJ databases">
        <title>WGS assembly of Panicum hallii.</title>
        <authorList>
            <person name="Lovell J."/>
            <person name="Jenkins J."/>
            <person name="Lowry D."/>
            <person name="Mamidi S."/>
            <person name="Sreedasyam A."/>
            <person name="Weng X."/>
            <person name="Barry K."/>
            <person name="Bonette J."/>
            <person name="Campitelli B."/>
            <person name="Daum C."/>
            <person name="Gordon S."/>
            <person name="Gould B."/>
            <person name="Lipzen A."/>
            <person name="Macqueen A."/>
            <person name="Palacio-Mejia J."/>
            <person name="Plott C."/>
            <person name="Shakirov E."/>
            <person name="Shu S."/>
            <person name="Yoshinaga Y."/>
            <person name="Zane M."/>
            <person name="Rokhsar D."/>
            <person name="Grimwood J."/>
            <person name="Schmutz J."/>
            <person name="Juenger T."/>
        </authorList>
    </citation>
    <scope>NUCLEOTIDE SEQUENCE [LARGE SCALE GENOMIC DNA]</scope>
    <source>
        <strain evidence="4">FIL2</strain>
    </source>
</reference>
<proteinExistence type="predicted"/>
<evidence type="ECO:0000259" key="2">
    <source>
        <dbReference type="Pfam" id="PF04859"/>
    </source>
</evidence>
<dbReference type="AlphaFoldDB" id="A0A2S3H5F2"/>
<dbReference type="GO" id="GO:0009959">
    <property type="term" value="P:negative gravitropism"/>
    <property type="evidence" value="ECO:0007669"/>
    <property type="project" value="InterPro"/>
</dbReference>
<keyword evidence="1" id="KW-0175">Coiled coil</keyword>
<dbReference type="Gramene" id="PAN15705">
    <property type="protein sequence ID" value="PAN15705"/>
    <property type="gene ID" value="PAHAL_3G006900"/>
</dbReference>
<accession>A0A2S3H5F2</accession>
<gene>
    <name evidence="4" type="ORF">PAHAL_3G006900</name>
</gene>
<dbReference type="Pfam" id="PF04859">
    <property type="entry name" value="DUF641"/>
    <property type="match status" value="1"/>
</dbReference>
<dbReference type="GO" id="GO:0009639">
    <property type="term" value="P:response to red or far red light"/>
    <property type="evidence" value="ECO:0007669"/>
    <property type="project" value="InterPro"/>
</dbReference>
<dbReference type="InterPro" id="IPR040225">
    <property type="entry name" value="GIL1-like"/>
</dbReference>
<evidence type="ECO:0000256" key="1">
    <source>
        <dbReference type="SAM" id="Coils"/>
    </source>
</evidence>
<evidence type="ECO:0000313" key="4">
    <source>
        <dbReference type="EMBL" id="PAN15705.1"/>
    </source>
</evidence>
<dbReference type="Pfam" id="PF24994">
    <property type="entry name" value="GIL1_IRKI_C"/>
    <property type="match status" value="1"/>
</dbReference>
<dbReference type="Proteomes" id="UP000243499">
    <property type="component" value="Chromosome 3"/>
</dbReference>
<feature type="domain" description="DUF641" evidence="2">
    <location>
        <begin position="59"/>
        <end position="160"/>
    </location>
</feature>
<feature type="coiled-coil region" evidence="1">
    <location>
        <begin position="127"/>
        <end position="164"/>
    </location>
</feature>